<feature type="compositionally biased region" description="Basic and acidic residues" evidence="1">
    <location>
        <begin position="32"/>
        <end position="48"/>
    </location>
</feature>
<organism evidence="2 3">
    <name type="scientific">Trichinella nativa</name>
    <dbReference type="NCBI Taxonomy" id="6335"/>
    <lineage>
        <taxon>Eukaryota</taxon>
        <taxon>Metazoa</taxon>
        <taxon>Ecdysozoa</taxon>
        <taxon>Nematoda</taxon>
        <taxon>Enoplea</taxon>
        <taxon>Dorylaimia</taxon>
        <taxon>Trichinellida</taxon>
        <taxon>Trichinellidae</taxon>
        <taxon>Trichinella</taxon>
    </lineage>
</organism>
<protein>
    <submittedName>
        <fullName evidence="2">Uncharacterized protein</fullName>
    </submittedName>
</protein>
<proteinExistence type="predicted"/>
<evidence type="ECO:0000256" key="1">
    <source>
        <dbReference type="SAM" id="MobiDB-lite"/>
    </source>
</evidence>
<name>A0A0V1KII0_9BILA</name>
<dbReference type="AlphaFoldDB" id="A0A0V1KII0"/>
<gene>
    <name evidence="2" type="ORF">T02_14305</name>
</gene>
<reference evidence="2 3" key="1">
    <citation type="submission" date="2015-05" db="EMBL/GenBank/DDBJ databases">
        <title>Evolution of Trichinella species and genotypes.</title>
        <authorList>
            <person name="Korhonen P.K."/>
            <person name="Edoardo P."/>
            <person name="Giuseppe L.R."/>
            <person name="Gasser R.B."/>
        </authorList>
    </citation>
    <scope>NUCLEOTIDE SEQUENCE [LARGE SCALE GENOMIC DNA]</scope>
    <source>
        <strain evidence="2">ISS10</strain>
    </source>
</reference>
<keyword evidence="3" id="KW-1185">Reference proteome</keyword>
<evidence type="ECO:0000313" key="2">
    <source>
        <dbReference type="EMBL" id="KRZ47066.1"/>
    </source>
</evidence>
<dbReference type="Proteomes" id="UP000054721">
    <property type="component" value="Unassembled WGS sequence"/>
</dbReference>
<sequence>MSDLKLYYRAIVIKNCMVLVQQQTVDQGTTHKTRDTELREEKVGKSLKDIGSGGKS</sequence>
<feature type="region of interest" description="Disordered" evidence="1">
    <location>
        <begin position="24"/>
        <end position="56"/>
    </location>
</feature>
<comment type="caution">
    <text evidence="2">The sequence shown here is derived from an EMBL/GenBank/DDBJ whole genome shotgun (WGS) entry which is preliminary data.</text>
</comment>
<dbReference type="EMBL" id="JYDW01001461">
    <property type="protein sequence ID" value="KRZ47066.1"/>
    <property type="molecule type" value="Genomic_DNA"/>
</dbReference>
<accession>A0A0V1KII0</accession>
<evidence type="ECO:0000313" key="3">
    <source>
        <dbReference type="Proteomes" id="UP000054721"/>
    </source>
</evidence>